<dbReference type="EC" id="2.7.4.16" evidence="3"/>
<dbReference type="AlphaFoldDB" id="A0A3B0X176"/>
<accession>A0A3B0X176</accession>
<dbReference type="InterPro" id="IPR036921">
    <property type="entry name" value="PurM-like_N_sf"/>
</dbReference>
<dbReference type="GO" id="GO:0009030">
    <property type="term" value="F:thiamine-phosphate kinase activity"/>
    <property type="evidence" value="ECO:0007669"/>
    <property type="project" value="UniProtKB-EC"/>
</dbReference>
<evidence type="ECO:0000259" key="1">
    <source>
        <dbReference type="Pfam" id="PF00586"/>
    </source>
</evidence>
<dbReference type="InterPro" id="IPR006283">
    <property type="entry name" value="ThiL-like"/>
</dbReference>
<dbReference type="NCBIfam" id="TIGR01379">
    <property type="entry name" value="thiL"/>
    <property type="match status" value="1"/>
</dbReference>
<dbReference type="SUPFAM" id="SSF56042">
    <property type="entry name" value="PurM C-terminal domain-like"/>
    <property type="match status" value="1"/>
</dbReference>
<dbReference type="GO" id="GO:0009228">
    <property type="term" value="P:thiamine biosynthetic process"/>
    <property type="evidence" value="ECO:0007669"/>
    <property type="project" value="InterPro"/>
</dbReference>
<dbReference type="InterPro" id="IPR036676">
    <property type="entry name" value="PurM-like_C_sf"/>
</dbReference>
<name>A0A3B0X176_9ZZZZ</name>
<gene>
    <name evidence="3" type="ORF">MNBD_GAMMA08-2284</name>
</gene>
<dbReference type="Gene3D" id="3.90.650.10">
    <property type="entry name" value="PurM-like C-terminal domain"/>
    <property type="match status" value="1"/>
</dbReference>
<dbReference type="CDD" id="cd02194">
    <property type="entry name" value="ThiL"/>
    <property type="match status" value="1"/>
</dbReference>
<protein>
    <submittedName>
        <fullName evidence="3">Thiamine-monophosphate kinase</fullName>
        <ecNumber evidence="3">2.7.4.16</ecNumber>
    </submittedName>
</protein>
<organism evidence="3">
    <name type="scientific">hydrothermal vent metagenome</name>
    <dbReference type="NCBI Taxonomy" id="652676"/>
    <lineage>
        <taxon>unclassified sequences</taxon>
        <taxon>metagenomes</taxon>
        <taxon>ecological metagenomes</taxon>
    </lineage>
</organism>
<evidence type="ECO:0000259" key="2">
    <source>
        <dbReference type="Pfam" id="PF02769"/>
    </source>
</evidence>
<dbReference type="SUPFAM" id="SSF55326">
    <property type="entry name" value="PurM N-terminal domain-like"/>
    <property type="match status" value="1"/>
</dbReference>
<keyword evidence="3" id="KW-0808">Transferase</keyword>
<reference evidence="3" key="1">
    <citation type="submission" date="2018-06" db="EMBL/GenBank/DDBJ databases">
        <authorList>
            <person name="Zhirakovskaya E."/>
        </authorList>
    </citation>
    <scope>NUCLEOTIDE SEQUENCE</scope>
</reference>
<proteinExistence type="inferred from homology"/>
<dbReference type="Pfam" id="PF02769">
    <property type="entry name" value="AIRS_C"/>
    <property type="match status" value="1"/>
</dbReference>
<evidence type="ECO:0000313" key="3">
    <source>
        <dbReference type="EMBL" id="VAW58460.1"/>
    </source>
</evidence>
<dbReference type="Pfam" id="PF00586">
    <property type="entry name" value="AIRS"/>
    <property type="match status" value="1"/>
</dbReference>
<dbReference type="EMBL" id="UOFH01000012">
    <property type="protein sequence ID" value="VAW58460.1"/>
    <property type="molecule type" value="Genomic_DNA"/>
</dbReference>
<feature type="domain" description="PurM-like N-terminal" evidence="1">
    <location>
        <begin position="26"/>
        <end position="135"/>
    </location>
</feature>
<feature type="domain" description="PurM-like C-terminal" evidence="2">
    <location>
        <begin position="149"/>
        <end position="301"/>
    </location>
</feature>
<sequence>MSEFDLINQFFKTSPVQRNDVLLGIGDDCAILSPPPGKSLAVSTDTLISGVHFPESTRAEDIGYKSLAVNLSDLAAMGAEPAWVSLAISLPEANEKWLCDFMRGFNELAKKHNVALIGGDTTQGALSISVTITGFIESENSLKRSQAKIGDSIFVTGSIGDATIGLDIVLNKRQPNSSLKYCIQRLNRPQPQVKAGRLLSDFSVAAIDISDGVIADLSHICKASKVGASINIEQLPLSASTLDFYNQKPDWQTILSGGDDYELCFTCAEKDVSEIKKRMKLNDINITCIGKVTAGSNVKCYLNNELITLNKIGYNHF</sequence>
<dbReference type="PANTHER" id="PTHR30270:SF0">
    <property type="entry name" value="THIAMINE-MONOPHOSPHATE KINASE"/>
    <property type="match status" value="1"/>
</dbReference>
<dbReference type="HAMAP" id="MF_02128">
    <property type="entry name" value="TMP_kinase"/>
    <property type="match status" value="1"/>
</dbReference>
<dbReference type="PIRSF" id="PIRSF005303">
    <property type="entry name" value="Thiam_monoph_kin"/>
    <property type="match status" value="1"/>
</dbReference>
<dbReference type="InterPro" id="IPR010918">
    <property type="entry name" value="PurM-like_C_dom"/>
</dbReference>
<keyword evidence="3" id="KW-0418">Kinase</keyword>
<dbReference type="PANTHER" id="PTHR30270">
    <property type="entry name" value="THIAMINE-MONOPHOSPHATE KINASE"/>
    <property type="match status" value="1"/>
</dbReference>
<dbReference type="InterPro" id="IPR016188">
    <property type="entry name" value="PurM-like_N"/>
</dbReference>
<dbReference type="Gene3D" id="3.30.1330.10">
    <property type="entry name" value="PurM-like, N-terminal domain"/>
    <property type="match status" value="1"/>
</dbReference>